<protein>
    <submittedName>
        <fullName evidence="2">Uncharacterized protein</fullName>
    </submittedName>
</protein>
<feature type="compositionally biased region" description="Basic residues" evidence="1">
    <location>
        <begin position="180"/>
        <end position="191"/>
    </location>
</feature>
<sequence length="315" mass="35187">MNYLFLIRQVAALLLYPKFWGHKRPPRNLSNREKRRNSIRYVLDDDDVPTEIPASRQKPIHQPNADPRSPQNYSSNYSSLTQNAQKFDADYCSSHQVRPGSRHPKSNDRAHATLVPPTKTNANEIPAAISLCYKQGDPPPDAPHVLRGAQCMAGLANRALKWGMPEEESAGSFKQDLERRRKTRGPSRQKPIHQPNADPLSPQKARANYSSLTQNAQKLDADHCSSHHVRPGSRQPKSNERAHAALVPSTKTNEDSAAISLCYPAGRPGSPHSITTHALRRCLMHGWTRQQSVKVGNAGKEWWGCGLQGVLRVVY</sequence>
<keyword evidence="3" id="KW-1185">Reference proteome</keyword>
<dbReference type="AlphaFoldDB" id="A0AAV4TIF8"/>
<feature type="region of interest" description="Disordered" evidence="1">
    <location>
        <begin position="166"/>
        <end position="204"/>
    </location>
</feature>
<gene>
    <name evidence="2" type="ORF">CEXT_678081</name>
</gene>
<comment type="caution">
    <text evidence="2">The sequence shown here is derived from an EMBL/GenBank/DDBJ whole genome shotgun (WGS) entry which is preliminary data.</text>
</comment>
<feature type="region of interest" description="Disordered" evidence="1">
    <location>
        <begin position="93"/>
        <end position="121"/>
    </location>
</feature>
<evidence type="ECO:0000313" key="2">
    <source>
        <dbReference type="EMBL" id="GIY44540.1"/>
    </source>
</evidence>
<proteinExistence type="predicted"/>
<name>A0AAV4TIF8_CAEEX</name>
<feature type="region of interest" description="Disordered" evidence="1">
    <location>
        <begin position="40"/>
        <end position="77"/>
    </location>
</feature>
<evidence type="ECO:0000256" key="1">
    <source>
        <dbReference type="SAM" id="MobiDB-lite"/>
    </source>
</evidence>
<dbReference type="Proteomes" id="UP001054945">
    <property type="component" value="Unassembled WGS sequence"/>
</dbReference>
<evidence type="ECO:0000313" key="3">
    <source>
        <dbReference type="Proteomes" id="UP001054945"/>
    </source>
</evidence>
<organism evidence="2 3">
    <name type="scientific">Caerostris extrusa</name>
    <name type="common">Bark spider</name>
    <name type="synonym">Caerostris bankana</name>
    <dbReference type="NCBI Taxonomy" id="172846"/>
    <lineage>
        <taxon>Eukaryota</taxon>
        <taxon>Metazoa</taxon>
        <taxon>Ecdysozoa</taxon>
        <taxon>Arthropoda</taxon>
        <taxon>Chelicerata</taxon>
        <taxon>Arachnida</taxon>
        <taxon>Araneae</taxon>
        <taxon>Araneomorphae</taxon>
        <taxon>Entelegynae</taxon>
        <taxon>Araneoidea</taxon>
        <taxon>Araneidae</taxon>
        <taxon>Caerostris</taxon>
    </lineage>
</organism>
<feature type="region of interest" description="Disordered" evidence="1">
    <location>
        <begin position="219"/>
        <end position="251"/>
    </location>
</feature>
<reference evidence="2 3" key="1">
    <citation type="submission" date="2021-06" db="EMBL/GenBank/DDBJ databases">
        <title>Caerostris extrusa draft genome.</title>
        <authorList>
            <person name="Kono N."/>
            <person name="Arakawa K."/>
        </authorList>
    </citation>
    <scope>NUCLEOTIDE SEQUENCE [LARGE SCALE GENOMIC DNA]</scope>
</reference>
<dbReference type="EMBL" id="BPLR01011160">
    <property type="protein sequence ID" value="GIY44540.1"/>
    <property type="molecule type" value="Genomic_DNA"/>
</dbReference>
<accession>A0AAV4TIF8</accession>